<evidence type="ECO:0000313" key="1">
    <source>
        <dbReference type="EMBL" id="NOV52428.1"/>
    </source>
</evidence>
<organism evidence="1">
    <name type="scientific">Amblyomma tuberculatum</name>
    <dbReference type="NCBI Taxonomy" id="48802"/>
    <lineage>
        <taxon>Eukaryota</taxon>
        <taxon>Metazoa</taxon>
        <taxon>Ecdysozoa</taxon>
        <taxon>Arthropoda</taxon>
        <taxon>Chelicerata</taxon>
        <taxon>Arachnida</taxon>
        <taxon>Acari</taxon>
        <taxon>Parasitiformes</taxon>
        <taxon>Ixodida</taxon>
        <taxon>Ixodoidea</taxon>
        <taxon>Ixodidae</taxon>
        <taxon>Amblyomminae</taxon>
        <taxon>Amblyomma</taxon>
    </lineage>
</organism>
<protein>
    <submittedName>
        <fullName evidence="1">Uncharacterized protein</fullName>
    </submittedName>
</protein>
<reference evidence="1" key="1">
    <citation type="submission" date="2019-12" db="EMBL/GenBank/DDBJ databases">
        <title>The sialotranscriptome of the gopher-tortoise tick, Amblyomma tuberculatum.</title>
        <authorList>
            <person name="Karim S."/>
            <person name="Andersen J."/>
            <person name="Kumar D."/>
            <person name="Adamson S."/>
            <person name="Ennen J."/>
            <person name="Qualis C.P."/>
            <person name="Ribeiro J.M.C."/>
        </authorList>
    </citation>
    <scope>NUCLEOTIDE SEQUENCE</scope>
    <source>
        <strain evidence="1">Removed</strain>
        <tissue evidence="1">Salivary glands</tissue>
    </source>
</reference>
<sequence length="111" mass="12871">MQQGQFLHMYNTRAHTHTHVHSFMSLLWHTTTLPPLKAETTCSKKQSYFTKVKRTLHNYKHKLPESTVLNRMTRKRCIIMDGVEKKKKAIHLLSSKGRRRPGAEMGTAATL</sequence>
<accession>A0A6M2E4N6</accession>
<dbReference type="AlphaFoldDB" id="A0A6M2E4N6"/>
<proteinExistence type="predicted"/>
<dbReference type="EMBL" id="GIDH01000485">
    <property type="protein sequence ID" value="NOV52428.1"/>
    <property type="molecule type" value="Transcribed_RNA"/>
</dbReference>
<name>A0A6M2E4N6_9ACAR</name>